<dbReference type="AlphaFoldDB" id="A0A9X1NQ15"/>
<organism evidence="1 2">
    <name type="scientific">Rhizobium quercicola</name>
    <dbReference type="NCBI Taxonomy" id="2901226"/>
    <lineage>
        <taxon>Bacteria</taxon>
        <taxon>Pseudomonadati</taxon>
        <taxon>Pseudomonadota</taxon>
        <taxon>Alphaproteobacteria</taxon>
        <taxon>Hyphomicrobiales</taxon>
        <taxon>Rhizobiaceae</taxon>
        <taxon>Rhizobium/Agrobacterium group</taxon>
        <taxon>Rhizobium</taxon>
    </lineage>
</organism>
<reference evidence="1" key="1">
    <citation type="submission" date="2021-12" db="EMBL/GenBank/DDBJ databases">
        <authorList>
            <person name="Li Y."/>
        </authorList>
    </citation>
    <scope>NUCLEOTIDE SEQUENCE</scope>
    <source>
        <strain evidence="1">DKSPLA3</strain>
    </source>
</reference>
<dbReference type="InterPro" id="IPR009389">
    <property type="entry name" value="DUF1045"/>
</dbReference>
<evidence type="ECO:0000313" key="2">
    <source>
        <dbReference type="Proteomes" id="UP001139089"/>
    </source>
</evidence>
<gene>
    <name evidence="1" type="ORF">LRX75_08600</name>
</gene>
<dbReference type="RefSeq" id="WP_231813491.1">
    <property type="nucleotide sequence ID" value="NZ_JAJOZR010000005.1"/>
</dbReference>
<sequence length="268" mass="29401">MRYAICFTPPIHDPLSVAAAEWLGRNVYSGDLCEQLSVAGCSAQDMAFYTAVPRRYGFHGSIKAPFPLAAERTESALLKAMMRFAGEIAPFEIPDLEVSWLGSAFGLSPRVPCEPMTHLAARVVQTFDEFRAPLSERDIERLDADKLTATQFSNLHRWGDPFVMEEFRFHMMLTGPMTAAMRAKMEGPLRTQFEPLLAQPVKVASLALFIEPGAGAPLRVHSQHPLGKISAHKPTARFAAASDPTASAATPAREVQMAQAMRRLTTSA</sequence>
<dbReference type="Pfam" id="PF06299">
    <property type="entry name" value="DUF1045"/>
    <property type="match status" value="1"/>
</dbReference>
<comment type="caution">
    <text evidence="1">The sequence shown here is derived from an EMBL/GenBank/DDBJ whole genome shotgun (WGS) entry which is preliminary data.</text>
</comment>
<name>A0A9X1NQ15_9HYPH</name>
<keyword evidence="2" id="KW-1185">Reference proteome</keyword>
<dbReference type="EMBL" id="JAJOZR010000005">
    <property type="protein sequence ID" value="MCD7109102.1"/>
    <property type="molecule type" value="Genomic_DNA"/>
</dbReference>
<accession>A0A9X1NQ15</accession>
<proteinExistence type="predicted"/>
<dbReference type="PIRSF" id="PIRSF033328">
    <property type="entry name" value="Phest_Mll4975"/>
    <property type="match status" value="1"/>
</dbReference>
<protein>
    <submittedName>
        <fullName evidence="1">DUF1045 domain-containing protein</fullName>
    </submittedName>
</protein>
<evidence type="ECO:0000313" key="1">
    <source>
        <dbReference type="EMBL" id="MCD7109102.1"/>
    </source>
</evidence>
<dbReference type="Proteomes" id="UP001139089">
    <property type="component" value="Unassembled WGS sequence"/>
</dbReference>